<dbReference type="GO" id="GO:0009507">
    <property type="term" value="C:chloroplast"/>
    <property type="evidence" value="ECO:0007669"/>
    <property type="project" value="UniProtKB-SubCell"/>
</dbReference>
<comment type="subunit">
    <text evidence="4">Homodimer or monomer when oxidized or reduced, respectively.</text>
</comment>
<keyword evidence="10" id="KW-0809">Transit peptide</keyword>
<keyword evidence="9" id="KW-0317">Glutathione biosynthesis</keyword>
<evidence type="ECO:0000256" key="7">
    <source>
        <dbReference type="ARBA" id="ARBA00022528"/>
    </source>
</evidence>
<dbReference type="Proteomes" id="UP000087171">
    <property type="component" value="Chromosome Ca8"/>
</dbReference>
<dbReference type="EC" id="6.3.2.2" evidence="5"/>
<dbReference type="PANTHER" id="PTHR34378:SF3">
    <property type="entry name" value="GLUTAMATE--CYSTEINE LIGASE"/>
    <property type="match status" value="1"/>
</dbReference>
<evidence type="ECO:0000256" key="13">
    <source>
        <dbReference type="ARBA" id="ARBA00032122"/>
    </source>
</evidence>
<keyword evidence="8" id="KW-0934">Plastid</keyword>
<evidence type="ECO:0000313" key="15">
    <source>
        <dbReference type="RefSeq" id="XP_027193168.1"/>
    </source>
</evidence>
<comment type="similarity">
    <text evidence="3">Belongs to the carboxylate-amine ligase family. Glutamate--cysteine ligase type 2 subfamily.</text>
</comment>
<evidence type="ECO:0000256" key="9">
    <source>
        <dbReference type="ARBA" id="ARBA00022684"/>
    </source>
</evidence>
<accession>A0A3Q7XWY9</accession>
<dbReference type="InterPro" id="IPR006336">
    <property type="entry name" value="GCS2"/>
</dbReference>
<dbReference type="SUPFAM" id="SSF55931">
    <property type="entry name" value="Glutamine synthetase/guanido kinase"/>
    <property type="match status" value="1"/>
</dbReference>
<dbReference type="Pfam" id="PF04107">
    <property type="entry name" value="GCS2"/>
    <property type="match status" value="1"/>
</dbReference>
<keyword evidence="11" id="KW-1015">Disulfide bond</keyword>
<dbReference type="InterPro" id="IPR011556">
    <property type="entry name" value="Glut_cys_lig_pln_type"/>
</dbReference>
<keyword evidence="7" id="KW-0150">Chloroplast</keyword>
<reference evidence="15" key="2">
    <citation type="submission" date="2025-08" db="UniProtKB">
        <authorList>
            <consortium name="RefSeq"/>
        </authorList>
    </citation>
    <scope>IDENTIFICATION</scope>
    <source>
        <tissue evidence="15">Etiolated seedlings</tissue>
    </source>
</reference>
<proteinExistence type="inferred from homology"/>
<evidence type="ECO:0000256" key="4">
    <source>
        <dbReference type="ARBA" id="ARBA00011153"/>
    </source>
</evidence>
<dbReference type="PANTHER" id="PTHR34378">
    <property type="entry name" value="GLUTAMATE--CYSTEINE LIGASE, CHLOROPLASTIC"/>
    <property type="match status" value="1"/>
</dbReference>
<gene>
    <name evidence="15" type="primary">LOC101495838</name>
</gene>
<evidence type="ECO:0000256" key="8">
    <source>
        <dbReference type="ARBA" id="ARBA00022640"/>
    </source>
</evidence>
<dbReference type="InterPro" id="IPR035434">
    <property type="entry name" value="GCL_bact_plant"/>
</dbReference>
<dbReference type="RefSeq" id="XP_027193168.1">
    <property type="nucleotide sequence ID" value="XM_027337367.1"/>
</dbReference>
<protein>
    <recommendedName>
        <fullName evidence="6">Glutamate--cysteine ligase, chloroplastic</fullName>
        <ecNumber evidence="5">6.3.2.2</ecNumber>
    </recommendedName>
    <alternativeName>
        <fullName evidence="13">Gamma-ECS</fullName>
    </alternativeName>
    <alternativeName>
        <fullName evidence="12">Gamma-glutamylcysteine synthetase</fullName>
    </alternativeName>
</protein>
<dbReference type="STRING" id="3827.A0A3Q7XWY9"/>
<evidence type="ECO:0000256" key="5">
    <source>
        <dbReference type="ARBA" id="ARBA00012220"/>
    </source>
</evidence>
<sequence length="516" mass="58764">MGLLYLKGKLGSSSMFLGKVDSNQRKGSCFKLSSLCSGSVHYQFLYKDKAIARYRRGRSVIVATGPATEAHAIATEPLTKDDLIDYMLSGCKPKEKWRIGTEHEKFGFEFDSLRPIKYNQISALLNSIAARFDWDKIMEGDNIIGLKTKNLPQGNQSISLEPGGQIELSGAPLKTLHQTYDEINSHLYQVKTVAEEMRIGFLGLGFQPKWRLDDIPHVPKVRYDIMQNYFRKFGLLGVHSLLMTCSVQVNLDFSSEADMIKKMRASLALQPLATALFANSPFKQGVPNGYASFRSYLSSQFDKHRSGMLPFVFCETFGFEQFVDYALDVPMIFVYRKNKYIACTGMSFRDFMAGKVSVIRGQMPTLSDWENHLTTIFPEVRLKRYMEMRGADGGSLNMLCALPAFWVGLLYDEVSLHNVLDMIGDWSTEDRQYLRNQVPFTGLRTPFQGRLLQHVAEDVLKWAKDGLDRRCLNESVFLDPLMEVVETGMTPADKLVEMYYSKWGNNIDHVFRECCY</sequence>
<dbReference type="NCBIfam" id="TIGR01436">
    <property type="entry name" value="glu_cys_lig_pln"/>
    <property type="match status" value="1"/>
</dbReference>
<dbReference type="AlphaFoldDB" id="A0A3Q7XWY9"/>
<evidence type="ECO:0000256" key="3">
    <source>
        <dbReference type="ARBA" id="ARBA00010253"/>
    </source>
</evidence>
<evidence type="ECO:0000256" key="2">
    <source>
        <dbReference type="ARBA" id="ARBA00005006"/>
    </source>
</evidence>
<comment type="pathway">
    <text evidence="2">Sulfur metabolism; glutathione biosynthesis; glutathione from L-cysteine and L-glutamate: step 1/2.</text>
</comment>
<evidence type="ECO:0000256" key="1">
    <source>
        <dbReference type="ARBA" id="ARBA00004229"/>
    </source>
</evidence>
<name>A0A3Q7XWY9_CICAR</name>
<dbReference type="GO" id="GO:0004357">
    <property type="term" value="F:glutamate-cysteine ligase activity"/>
    <property type="evidence" value="ECO:0007669"/>
    <property type="project" value="UniProtKB-EC"/>
</dbReference>
<dbReference type="UniPathway" id="UPA00142">
    <property type="reaction ID" value="UER00209"/>
</dbReference>
<keyword evidence="14" id="KW-1185">Reference proteome</keyword>
<organism evidence="14 15">
    <name type="scientific">Cicer arietinum</name>
    <name type="common">Chickpea</name>
    <name type="synonym">Garbanzo</name>
    <dbReference type="NCBI Taxonomy" id="3827"/>
    <lineage>
        <taxon>Eukaryota</taxon>
        <taxon>Viridiplantae</taxon>
        <taxon>Streptophyta</taxon>
        <taxon>Embryophyta</taxon>
        <taxon>Tracheophyta</taxon>
        <taxon>Spermatophyta</taxon>
        <taxon>Magnoliopsida</taxon>
        <taxon>eudicotyledons</taxon>
        <taxon>Gunneridae</taxon>
        <taxon>Pentapetalae</taxon>
        <taxon>rosids</taxon>
        <taxon>fabids</taxon>
        <taxon>Fabales</taxon>
        <taxon>Fabaceae</taxon>
        <taxon>Papilionoideae</taxon>
        <taxon>50 kb inversion clade</taxon>
        <taxon>NPAAA clade</taxon>
        <taxon>Hologalegina</taxon>
        <taxon>IRL clade</taxon>
        <taxon>Cicereae</taxon>
        <taxon>Cicer</taxon>
    </lineage>
</organism>
<dbReference type="PIRSF" id="PIRSF017901">
    <property type="entry name" value="GCL"/>
    <property type="match status" value="1"/>
</dbReference>
<dbReference type="GO" id="GO:0006750">
    <property type="term" value="P:glutathione biosynthetic process"/>
    <property type="evidence" value="ECO:0007669"/>
    <property type="project" value="UniProtKB-UniPathway"/>
</dbReference>
<evidence type="ECO:0000256" key="11">
    <source>
        <dbReference type="ARBA" id="ARBA00023157"/>
    </source>
</evidence>
<dbReference type="Gene3D" id="3.30.590.20">
    <property type="match status" value="1"/>
</dbReference>
<evidence type="ECO:0000313" key="14">
    <source>
        <dbReference type="Proteomes" id="UP000087171"/>
    </source>
</evidence>
<evidence type="ECO:0000256" key="12">
    <source>
        <dbReference type="ARBA" id="ARBA00030585"/>
    </source>
</evidence>
<evidence type="ECO:0000256" key="6">
    <source>
        <dbReference type="ARBA" id="ARBA00015722"/>
    </source>
</evidence>
<evidence type="ECO:0000256" key="10">
    <source>
        <dbReference type="ARBA" id="ARBA00022946"/>
    </source>
</evidence>
<dbReference type="InterPro" id="IPR014746">
    <property type="entry name" value="Gln_synth/guanido_kin_cat_dom"/>
</dbReference>
<reference evidence="14" key="1">
    <citation type="journal article" date="2013" name="Nat. Biotechnol.">
        <title>Draft genome sequence of chickpea (Cicer arietinum) provides a resource for trait improvement.</title>
        <authorList>
            <person name="Varshney R.K."/>
            <person name="Song C."/>
            <person name="Saxena R.K."/>
            <person name="Azam S."/>
            <person name="Yu S."/>
            <person name="Sharpe A.G."/>
            <person name="Cannon S."/>
            <person name="Baek J."/>
            <person name="Rosen B.D."/>
            <person name="Tar'an B."/>
            <person name="Millan T."/>
            <person name="Zhang X."/>
            <person name="Ramsay L.D."/>
            <person name="Iwata A."/>
            <person name="Wang Y."/>
            <person name="Nelson W."/>
            <person name="Farmer A.D."/>
            <person name="Gaur P.M."/>
            <person name="Soderlund C."/>
            <person name="Penmetsa R.V."/>
            <person name="Xu C."/>
            <person name="Bharti A.K."/>
            <person name="He W."/>
            <person name="Winter P."/>
            <person name="Zhao S."/>
            <person name="Hane J.K."/>
            <person name="Carrasquilla-Garcia N."/>
            <person name="Condie J.A."/>
            <person name="Upadhyaya H.D."/>
            <person name="Luo M.C."/>
            <person name="Thudi M."/>
            <person name="Gowda C.L."/>
            <person name="Singh N.P."/>
            <person name="Lichtenzveig J."/>
            <person name="Gali K.K."/>
            <person name="Rubio J."/>
            <person name="Nadarajan N."/>
            <person name="Dolezel J."/>
            <person name="Bansal K.C."/>
            <person name="Xu X."/>
            <person name="Edwards D."/>
            <person name="Zhang G."/>
            <person name="Kahl G."/>
            <person name="Gil J."/>
            <person name="Singh K.B."/>
            <person name="Datta S.K."/>
            <person name="Jackson S.A."/>
            <person name="Wang J."/>
            <person name="Cook D.R."/>
        </authorList>
    </citation>
    <scope>NUCLEOTIDE SEQUENCE [LARGE SCALE GENOMIC DNA]</scope>
    <source>
        <strain evidence="14">cv. CDC Frontier</strain>
    </source>
</reference>
<comment type="subcellular location">
    <subcellularLocation>
        <location evidence="1">Plastid</location>
        <location evidence="1">Chloroplast</location>
    </subcellularLocation>
</comment>
<dbReference type="OrthoDB" id="1352604at2759"/>